<name>A0A3E1NMZ3_9BACT</name>
<dbReference type="NCBIfam" id="TIGR04056">
    <property type="entry name" value="OMP_RagA_SusC"/>
    <property type="match status" value="1"/>
</dbReference>
<proteinExistence type="inferred from homology"/>
<keyword evidence="2 8" id="KW-0813">Transport</keyword>
<dbReference type="Gene3D" id="2.40.170.20">
    <property type="entry name" value="TonB-dependent receptor, beta-barrel domain"/>
    <property type="match status" value="1"/>
</dbReference>
<protein>
    <submittedName>
        <fullName evidence="12">SusC/RagA family TonB-linked outer membrane protein</fullName>
    </submittedName>
</protein>
<dbReference type="Pfam" id="PF07715">
    <property type="entry name" value="Plug"/>
    <property type="match status" value="1"/>
</dbReference>
<dbReference type="Pfam" id="PF00593">
    <property type="entry name" value="TonB_dep_Rec_b-barrel"/>
    <property type="match status" value="1"/>
</dbReference>
<evidence type="ECO:0000256" key="2">
    <source>
        <dbReference type="ARBA" id="ARBA00022448"/>
    </source>
</evidence>
<evidence type="ECO:0000256" key="9">
    <source>
        <dbReference type="RuleBase" id="RU003357"/>
    </source>
</evidence>
<evidence type="ECO:0000256" key="4">
    <source>
        <dbReference type="ARBA" id="ARBA00022692"/>
    </source>
</evidence>
<keyword evidence="5 9" id="KW-0798">TonB box</keyword>
<evidence type="ECO:0000256" key="7">
    <source>
        <dbReference type="ARBA" id="ARBA00023237"/>
    </source>
</evidence>
<dbReference type="InterPro" id="IPR023997">
    <property type="entry name" value="TonB-dep_OMP_SusC/RagA_CS"/>
</dbReference>
<dbReference type="EMBL" id="QTJV01000022">
    <property type="protein sequence ID" value="RFM29309.1"/>
    <property type="molecule type" value="Genomic_DNA"/>
</dbReference>
<dbReference type="InterPro" id="IPR037066">
    <property type="entry name" value="Plug_dom_sf"/>
</dbReference>
<evidence type="ECO:0000313" key="12">
    <source>
        <dbReference type="EMBL" id="RFM29309.1"/>
    </source>
</evidence>
<keyword evidence="13" id="KW-1185">Reference proteome</keyword>
<dbReference type="SUPFAM" id="SSF56935">
    <property type="entry name" value="Porins"/>
    <property type="match status" value="1"/>
</dbReference>
<dbReference type="Gene3D" id="2.60.40.1120">
    <property type="entry name" value="Carboxypeptidase-like, regulatory domain"/>
    <property type="match status" value="1"/>
</dbReference>
<keyword evidence="3 8" id="KW-1134">Transmembrane beta strand</keyword>
<evidence type="ECO:0000259" key="11">
    <source>
        <dbReference type="Pfam" id="PF07715"/>
    </source>
</evidence>
<comment type="subcellular location">
    <subcellularLocation>
        <location evidence="1 8">Cell outer membrane</location>
        <topology evidence="1 8">Multi-pass membrane protein</topology>
    </subcellularLocation>
</comment>
<keyword evidence="7 8" id="KW-0998">Cell outer membrane</keyword>
<feature type="domain" description="TonB-dependent receptor-like beta-barrel" evidence="10">
    <location>
        <begin position="490"/>
        <end position="889"/>
    </location>
</feature>
<dbReference type="Pfam" id="PF13715">
    <property type="entry name" value="CarbopepD_reg_2"/>
    <property type="match status" value="1"/>
</dbReference>
<dbReference type="GO" id="GO:0009279">
    <property type="term" value="C:cell outer membrane"/>
    <property type="evidence" value="ECO:0007669"/>
    <property type="project" value="UniProtKB-SubCell"/>
</dbReference>
<gene>
    <name evidence="12" type="ORF">DXN04_33210</name>
</gene>
<dbReference type="RefSeq" id="WP_116857732.1">
    <property type="nucleotide sequence ID" value="NZ_QTJV01000022.1"/>
</dbReference>
<keyword evidence="6 8" id="KW-0472">Membrane</keyword>
<reference evidence="12 13" key="1">
    <citation type="submission" date="2018-08" db="EMBL/GenBank/DDBJ databases">
        <title>Chitinophaga sp. K20C18050901, a novel bacterium isolated from forest soil.</title>
        <authorList>
            <person name="Wang C."/>
        </authorList>
    </citation>
    <scope>NUCLEOTIDE SEQUENCE [LARGE SCALE GENOMIC DNA]</scope>
    <source>
        <strain evidence="12 13">K20C18050901</strain>
    </source>
</reference>
<dbReference type="InterPro" id="IPR000531">
    <property type="entry name" value="Beta-barrel_TonB"/>
</dbReference>
<dbReference type="SUPFAM" id="SSF49464">
    <property type="entry name" value="Carboxypeptidase regulatory domain-like"/>
    <property type="match status" value="1"/>
</dbReference>
<dbReference type="InterPro" id="IPR036942">
    <property type="entry name" value="Beta-barrel_TonB_sf"/>
</dbReference>
<evidence type="ECO:0000259" key="10">
    <source>
        <dbReference type="Pfam" id="PF00593"/>
    </source>
</evidence>
<evidence type="ECO:0000256" key="6">
    <source>
        <dbReference type="ARBA" id="ARBA00023136"/>
    </source>
</evidence>
<dbReference type="InterPro" id="IPR012910">
    <property type="entry name" value="Plug_dom"/>
</dbReference>
<organism evidence="12 13">
    <name type="scientific">Chitinophaga silvisoli</name>
    <dbReference type="NCBI Taxonomy" id="2291814"/>
    <lineage>
        <taxon>Bacteria</taxon>
        <taxon>Pseudomonadati</taxon>
        <taxon>Bacteroidota</taxon>
        <taxon>Chitinophagia</taxon>
        <taxon>Chitinophagales</taxon>
        <taxon>Chitinophagaceae</taxon>
        <taxon>Chitinophaga</taxon>
    </lineage>
</organism>
<comment type="caution">
    <text evidence="12">The sequence shown here is derived from an EMBL/GenBank/DDBJ whole genome shotgun (WGS) entry which is preliminary data.</text>
</comment>
<comment type="similarity">
    <text evidence="8 9">Belongs to the TonB-dependent receptor family.</text>
</comment>
<accession>A0A3E1NMZ3</accession>
<dbReference type="InterPro" id="IPR023996">
    <property type="entry name" value="TonB-dep_OMP_SusC/RagA"/>
</dbReference>
<dbReference type="InterPro" id="IPR039426">
    <property type="entry name" value="TonB-dep_rcpt-like"/>
</dbReference>
<dbReference type="Proteomes" id="UP000261174">
    <property type="component" value="Unassembled WGS sequence"/>
</dbReference>
<dbReference type="NCBIfam" id="TIGR04057">
    <property type="entry name" value="SusC_RagA_signa"/>
    <property type="match status" value="1"/>
</dbReference>
<keyword evidence="4 8" id="KW-0812">Transmembrane</keyword>
<dbReference type="PROSITE" id="PS52016">
    <property type="entry name" value="TONB_DEPENDENT_REC_3"/>
    <property type="match status" value="1"/>
</dbReference>
<dbReference type="InterPro" id="IPR008969">
    <property type="entry name" value="CarboxyPept-like_regulatory"/>
</dbReference>
<evidence type="ECO:0000256" key="1">
    <source>
        <dbReference type="ARBA" id="ARBA00004571"/>
    </source>
</evidence>
<evidence type="ECO:0000313" key="13">
    <source>
        <dbReference type="Proteomes" id="UP000261174"/>
    </source>
</evidence>
<dbReference type="AlphaFoldDB" id="A0A3E1NMZ3"/>
<evidence type="ECO:0000256" key="3">
    <source>
        <dbReference type="ARBA" id="ARBA00022452"/>
    </source>
</evidence>
<feature type="domain" description="TonB-dependent receptor plug" evidence="11">
    <location>
        <begin position="203"/>
        <end position="329"/>
    </location>
</feature>
<evidence type="ECO:0000256" key="8">
    <source>
        <dbReference type="PROSITE-ProRule" id="PRU01360"/>
    </source>
</evidence>
<evidence type="ECO:0000256" key="5">
    <source>
        <dbReference type="ARBA" id="ARBA00023077"/>
    </source>
</evidence>
<dbReference type="Gene3D" id="2.170.130.10">
    <property type="entry name" value="TonB-dependent receptor, plug domain"/>
    <property type="match status" value="1"/>
</dbReference>
<dbReference type="OrthoDB" id="9768177at2"/>
<sequence length="1097" mass="119060">MKLTAILTLVFTIQLSAKTYSQTVSISGKHLSLYEVFNTISKQTGYEFVYDAKLLESKGAVNINAQGQKLTDVLDKCLNDKALSYSIMDKIIVISPKKAPREVAPTPVAATPVTGTVTDSAGHPLQNVSIQVKGTTRGAMTDATGHFTLDVQPTDVLVISYIGFDKQEITVGGNTSLNIKLAESNKQLGTVVVTALGIKRSEKSITYAAQQVSGVELTKAKDPNLMNTLNGKVAGLTISSSSSGVGGSAKVILRGAKSGLGNNQALYVIDGVPMNNTLTNQPNSAYGGSTAYDGGDPISNMNPEDIESISILKGASAAALYGSQGANGVILITTKSGKAGRTTINYSSGLTLSQAAYKPEFQNSYGQSKEGSTQSWGSKLTTKAHNNLDDFFQTGNNVTNAISLAGGTDKTQTYFSYANTSARGIQPTNKLGRNNISFKETGKFLNDKLTAEADVNYITQKIDNTPLSGFYFNPLTGLYLYPRGSNLSQYKNNFEVADPGRNGLMVQNWAFNEDVQQNPWWILYRDPNQLNRNRILLNASLKYEINKYLNVQARGSIDRINDVYDQKVYADNASYVAATSGGYVYQNLTTNQQYGDLLLNFNVPFGKEWRVTGVVGGAIRDVKTTGEKFNSGREGLHIPNIFTLQNFVAMNGANSGTLPENHSQFQSVFGSANISYKDWFYLDLTARNDWSSNLAFTPNYSYFYPSVGLNVILSSVTKLPDWVSFAKVRGSYAQVGNAPLAYQSYPALNTIGAGGIIVGNTTAPFTDLKPEKTNSLEFGTEWRFFNNRLSVDATYYKTNTKNQTLQIAASQASYYDSYYINAGNIQNQGVEAVVRYDVFREGKFTWNTGLNFATNKNKIIELADGVDYFTLTGASGSNYASKFKVGGSFGDIYGTVLKHDAQGRIMVDGAGTPIKQTGDMVYIGNSNTKFQLGWNNNLGYKNFTLSMLIDGKFGGKVMSVTQSMMDLYGVSKATGDARDAGGVKINGVDPNGNAVTTVDAQTWYATVGGREAVSGEYMYNATTVRLRELALGYTVPLKDVFIKALKFSLTGRNLIYFYKKAPFDPELTMSTANGLSGVDIFMQPALRSYGLSLNATF</sequence>